<dbReference type="EMBL" id="AP022593">
    <property type="protein sequence ID" value="BBY47356.1"/>
    <property type="molecule type" value="Genomic_DNA"/>
</dbReference>
<accession>A0A7I7RTN2</accession>
<gene>
    <name evidence="2" type="ORF">MARA_08240</name>
</gene>
<evidence type="ECO:0000313" key="2">
    <source>
        <dbReference type="EMBL" id="BBY47356.1"/>
    </source>
</evidence>
<keyword evidence="2" id="KW-0489">Methyltransferase</keyword>
<dbReference type="GO" id="GO:0008168">
    <property type="term" value="F:methyltransferase activity"/>
    <property type="evidence" value="ECO:0007669"/>
    <property type="project" value="UniProtKB-KW"/>
</dbReference>
<organism evidence="2 3">
    <name type="scientific">Mycolicibacterium arabiense</name>
    <dbReference type="NCBI Taxonomy" id="1286181"/>
    <lineage>
        <taxon>Bacteria</taxon>
        <taxon>Bacillati</taxon>
        <taxon>Actinomycetota</taxon>
        <taxon>Actinomycetes</taxon>
        <taxon>Mycobacteriales</taxon>
        <taxon>Mycobacteriaceae</taxon>
        <taxon>Mycolicibacterium</taxon>
    </lineage>
</organism>
<dbReference type="InterPro" id="IPR029063">
    <property type="entry name" value="SAM-dependent_MTases_sf"/>
</dbReference>
<dbReference type="Gene3D" id="3.40.50.150">
    <property type="entry name" value="Vaccinia Virus protein VP39"/>
    <property type="match status" value="1"/>
</dbReference>
<dbReference type="Pfam" id="PF13649">
    <property type="entry name" value="Methyltransf_25"/>
    <property type="match status" value="1"/>
</dbReference>
<dbReference type="KEGG" id="marz:MARA_08240"/>
<dbReference type="SUPFAM" id="SSF53335">
    <property type="entry name" value="S-adenosyl-L-methionine-dependent methyltransferases"/>
    <property type="match status" value="1"/>
</dbReference>
<protein>
    <submittedName>
        <fullName evidence="2">SAM-dependent methyltransferase</fullName>
    </submittedName>
</protein>
<proteinExistence type="predicted"/>
<evidence type="ECO:0000259" key="1">
    <source>
        <dbReference type="Pfam" id="PF13649"/>
    </source>
</evidence>
<dbReference type="GO" id="GO:0032259">
    <property type="term" value="P:methylation"/>
    <property type="evidence" value="ECO:0007669"/>
    <property type="project" value="UniProtKB-KW"/>
</dbReference>
<dbReference type="InterPro" id="IPR041698">
    <property type="entry name" value="Methyltransf_25"/>
</dbReference>
<dbReference type="Proteomes" id="UP000467428">
    <property type="component" value="Chromosome"/>
</dbReference>
<dbReference type="CDD" id="cd02440">
    <property type="entry name" value="AdoMet_MTases"/>
    <property type="match status" value="1"/>
</dbReference>
<dbReference type="AlphaFoldDB" id="A0A7I7RTN2"/>
<evidence type="ECO:0000313" key="3">
    <source>
        <dbReference type="Proteomes" id="UP000467428"/>
    </source>
</evidence>
<reference evidence="2 3" key="1">
    <citation type="journal article" date="2019" name="Emerg. Microbes Infect.">
        <title>Comprehensive subspecies identification of 175 nontuberculous mycobacteria species based on 7547 genomic profiles.</title>
        <authorList>
            <person name="Matsumoto Y."/>
            <person name="Kinjo T."/>
            <person name="Motooka D."/>
            <person name="Nabeya D."/>
            <person name="Jung N."/>
            <person name="Uechi K."/>
            <person name="Horii T."/>
            <person name="Iida T."/>
            <person name="Fujita J."/>
            <person name="Nakamura S."/>
        </authorList>
    </citation>
    <scope>NUCLEOTIDE SEQUENCE [LARGE SCALE GENOMIC DNA]</scope>
    <source>
        <strain evidence="2 3">JCM 18538</strain>
    </source>
</reference>
<keyword evidence="2" id="KW-0808">Transferase</keyword>
<geneLocation type="plasmid" evidence="3">
    <name>pjcm18538 dna</name>
</geneLocation>
<dbReference type="RefSeq" id="WP_163917302.1">
    <property type="nucleotide sequence ID" value="NZ_AP022593.1"/>
</dbReference>
<keyword evidence="3" id="KW-1185">Reference proteome</keyword>
<feature type="domain" description="Methyltransferase" evidence="1">
    <location>
        <begin position="44"/>
        <end position="126"/>
    </location>
</feature>
<sequence length="181" mass="18941">MSDDDRARWDARYAERPAATTDSIGLPEAFRPFVAQFPSAGSALDVACGDGAAAVWLASRGMDVLGVDVSPVAVRRAIELAAAAGVAERCRFEVADLDEGLPAGPMADVILCLAFRNARLDAAITARLTPGGLLAASALSEVGGYTGRFRVAAGELDRAFAHLDVLASGERDGRAWLLARR</sequence>
<name>A0A7I7RTN2_9MYCO</name>